<dbReference type="STRING" id="158441.A0A226F102"/>
<dbReference type="SMART" id="SM00317">
    <property type="entry name" value="SET"/>
    <property type="match status" value="1"/>
</dbReference>
<dbReference type="InterPro" id="IPR053185">
    <property type="entry name" value="SET_domain_protein"/>
</dbReference>
<dbReference type="Pfam" id="PF00856">
    <property type="entry name" value="SET"/>
    <property type="match status" value="1"/>
</dbReference>
<keyword evidence="1" id="KW-0479">Metal-binding</keyword>
<dbReference type="GO" id="GO:0008757">
    <property type="term" value="F:S-adenosylmethionine-dependent methyltransferase activity"/>
    <property type="evidence" value="ECO:0007669"/>
    <property type="project" value="UniProtKB-ARBA"/>
</dbReference>
<accession>A0A226F102</accession>
<dbReference type="OrthoDB" id="438641at2759"/>
<evidence type="ECO:0000256" key="2">
    <source>
        <dbReference type="ARBA" id="ARBA00022771"/>
    </source>
</evidence>
<keyword evidence="3" id="KW-0862">Zinc</keyword>
<dbReference type="AlphaFoldDB" id="A0A226F102"/>
<dbReference type="PANTHER" id="PTHR47332">
    <property type="entry name" value="SET DOMAIN-CONTAINING PROTEIN 5"/>
    <property type="match status" value="1"/>
</dbReference>
<dbReference type="EMBL" id="LNIX01000001">
    <property type="protein sequence ID" value="OXA63452.1"/>
    <property type="molecule type" value="Genomic_DNA"/>
</dbReference>
<keyword evidence="9" id="KW-0489">Methyltransferase</keyword>
<proteinExistence type="predicted"/>
<dbReference type="Pfam" id="PF01753">
    <property type="entry name" value="zf-MYND"/>
    <property type="match status" value="1"/>
</dbReference>
<sequence length="700" mass="79674">MSTQPSRHCAYCLVLMLPENVKVCGKCRRRAYCSVECQTSDWSVKGDGQRHRKWCDLNCGEEDLDWKVVPVPGKGLGVIALRQIPAHSRIMVDGWRPLGTRLINDLEPAEGSLEDKINVNSFHIEEFTASIICARMARVNHNCAANAFHLTGTESRVKILFSLKDIEKGEEICISYSWLDDPRFANDPVPTDGIRRALEQDYGIVCPLDCICRDEEIQTLAKERNQLFERVNDWAESDSKAPPSVLSSVISAVKRLVEISEIVPVLSMRIADCLLNGYYAAKMKRDNRTAKQFLKRCKTLMELMYHPESEKIKRLVDLEEYIIGAIIIIITLIFGWISIKTKILDNQCKITVSSQCTERDITLARINLQEAIHKNNTQETVAILQDKTKRERIISKHDLKGREIVLESQGQNAILERERLQQAGITNRTQIKTQAFTNVANMDLTFRYRELDYDKQKFNAMLDFNGAVLQHQDQWNERDLSIKRELGLEQGRTHRYLADRRQDAIEFSQRAESARHLTSMNTYKDVTLTQLKSAEKMTKRTLETEMAMQDRSLNWEKERFEAQHELNGRMLELNDNWTNRSLDISKMAIENQAEMHSLEMDTCRGLGLASLSVNRDLGMASIQSNERIEFGGFDCRRDEAREATKQAESNSNFLQDVLGTTLTVLTGGLFSKGNGGNGGGMRALPSPGSSSRRAIVQPNF</sequence>
<protein>
    <submittedName>
        <fullName evidence="9">N-lysine methyltransferase SMYD2</fullName>
    </submittedName>
</protein>
<dbReference type="SUPFAM" id="SSF82199">
    <property type="entry name" value="SET domain"/>
    <property type="match status" value="1"/>
</dbReference>
<dbReference type="GO" id="GO:0008276">
    <property type="term" value="F:protein methyltransferase activity"/>
    <property type="evidence" value="ECO:0007669"/>
    <property type="project" value="UniProtKB-ARBA"/>
</dbReference>
<comment type="caution">
    <text evidence="9">The sequence shown here is derived from an EMBL/GenBank/DDBJ whole genome shotgun (WGS) entry which is preliminary data.</text>
</comment>
<keyword evidence="9" id="KW-0808">Transferase</keyword>
<dbReference type="GO" id="GO:0008270">
    <property type="term" value="F:zinc ion binding"/>
    <property type="evidence" value="ECO:0007669"/>
    <property type="project" value="UniProtKB-KW"/>
</dbReference>
<evidence type="ECO:0000259" key="8">
    <source>
        <dbReference type="PROSITE" id="PS50865"/>
    </source>
</evidence>
<evidence type="ECO:0000256" key="3">
    <source>
        <dbReference type="ARBA" id="ARBA00022833"/>
    </source>
</evidence>
<gene>
    <name evidence="9" type="ORF">Fcan01_01033</name>
</gene>
<dbReference type="PROSITE" id="PS50280">
    <property type="entry name" value="SET"/>
    <property type="match status" value="1"/>
</dbReference>
<dbReference type="Gene3D" id="2.170.270.10">
    <property type="entry name" value="SET domain"/>
    <property type="match status" value="1"/>
</dbReference>
<dbReference type="GO" id="GO:0008170">
    <property type="term" value="F:N-methyltransferase activity"/>
    <property type="evidence" value="ECO:0007669"/>
    <property type="project" value="UniProtKB-ARBA"/>
</dbReference>
<evidence type="ECO:0000256" key="5">
    <source>
        <dbReference type="SAM" id="MobiDB-lite"/>
    </source>
</evidence>
<keyword evidence="6" id="KW-0812">Transmembrane</keyword>
<dbReference type="Proteomes" id="UP000198287">
    <property type="component" value="Unassembled WGS sequence"/>
</dbReference>
<feature type="region of interest" description="Disordered" evidence="5">
    <location>
        <begin position="675"/>
        <end position="700"/>
    </location>
</feature>
<evidence type="ECO:0000256" key="6">
    <source>
        <dbReference type="SAM" id="Phobius"/>
    </source>
</evidence>
<keyword evidence="6" id="KW-0472">Membrane</keyword>
<evidence type="ECO:0000313" key="9">
    <source>
        <dbReference type="EMBL" id="OXA63452.1"/>
    </source>
</evidence>
<feature type="domain" description="SET" evidence="7">
    <location>
        <begin position="64"/>
        <end position="177"/>
    </location>
</feature>
<dbReference type="SUPFAM" id="SSF144232">
    <property type="entry name" value="HIT/MYND zinc finger-like"/>
    <property type="match status" value="1"/>
</dbReference>
<dbReference type="GO" id="GO:0032259">
    <property type="term" value="P:methylation"/>
    <property type="evidence" value="ECO:0007669"/>
    <property type="project" value="UniProtKB-KW"/>
</dbReference>
<evidence type="ECO:0000256" key="4">
    <source>
        <dbReference type="PROSITE-ProRule" id="PRU00134"/>
    </source>
</evidence>
<reference evidence="9 10" key="1">
    <citation type="submission" date="2015-12" db="EMBL/GenBank/DDBJ databases">
        <title>The genome of Folsomia candida.</title>
        <authorList>
            <person name="Faddeeva A."/>
            <person name="Derks M.F."/>
            <person name="Anvar Y."/>
            <person name="Smit S."/>
            <person name="Van Straalen N."/>
            <person name="Roelofs D."/>
        </authorList>
    </citation>
    <scope>NUCLEOTIDE SEQUENCE [LARGE SCALE GENOMIC DNA]</scope>
    <source>
        <strain evidence="9 10">VU population</strain>
        <tissue evidence="9">Whole body</tissue>
    </source>
</reference>
<evidence type="ECO:0000259" key="7">
    <source>
        <dbReference type="PROSITE" id="PS50280"/>
    </source>
</evidence>
<dbReference type="Gene3D" id="6.10.140.2220">
    <property type="match status" value="1"/>
</dbReference>
<keyword evidence="10" id="KW-1185">Reference proteome</keyword>
<dbReference type="InterPro" id="IPR002893">
    <property type="entry name" value="Znf_MYND"/>
</dbReference>
<dbReference type="CDD" id="cd20071">
    <property type="entry name" value="SET_SMYD"/>
    <property type="match status" value="1"/>
</dbReference>
<organism evidence="9 10">
    <name type="scientific">Folsomia candida</name>
    <name type="common">Springtail</name>
    <dbReference type="NCBI Taxonomy" id="158441"/>
    <lineage>
        <taxon>Eukaryota</taxon>
        <taxon>Metazoa</taxon>
        <taxon>Ecdysozoa</taxon>
        <taxon>Arthropoda</taxon>
        <taxon>Hexapoda</taxon>
        <taxon>Collembola</taxon>
        <taxon>Entomobryomorpha</taxon>
        <taxon>Isotomoidea</taxon>
        <taxon>Isotomidae</taxon>
        <taxon>Proisotominae</taxon>
        <taxon>Folsomia</taxon>
    </lineage>
</organism>
<dbReference type="InterPro" id="IPR046341">
    <property type="entry name" value="SET_dom_sf"/>
</dbReference>
<feature type="domain" description="MYND-type" evidence="8">
    <location>
        <begin position="9"/>
        <end position="55"/>
    </location>
</feature>
<feature type="compositionally biased region" description="Polar residues" evidence="5">
    <location>
        <begin position="687"/>
        <end position="700"/>
    </location>
</feature>
<dbReference type="PROSITE" id="PS50865">
    <property type="entry name" value="ZF_MYND_2"/>
    <property type="match status" value="1"/>
</dbReference>
<evidence type="ECO:0000256" key="1">
    <source>
        <dbReference type="ARBA" id="ARBA00022723"/>
    </source>
</evidence>
<name>A0A226F102_FOLCA</name>
<dbReference type="InterPro" id="IPR001214">
    <property type="entry name" value="SET_dom"/>
</dbReference>
<feature type="transmembrane region" description="Helical" evidence="6">
    <location>
        <begin position="321"/>
        <end position="339"/>
    </location>
</feature>
<keyword evidence="6" id="KW-1133">Transmembrane helix</keyword>
<keyword evidence="2 4" id="KW-0863">Zinc-finger</keyword>
<evidence type="ECO:0000313" key="10">
    <source>
        <dbReference type="Proteomes" id="UP000198287"/>
    </source>
</evidence>
<dbReference type="PANTHER" id="PTHR47332:SF4">
    <property type="entry name" value="SET DOMAIN-CONTAINING PROTEIN 5"/>
    <property type="match status" value="1"/>
</dbReference>